<evidence type="ECO:0000313" key="3">
    <source>
        <dbReference type="Proteomes" id="UP000789831"/>
    </source>
</evidence>
<feature type="compositionally biased region" description="Acidic residues" evidence="1">
    <location>
        <begin position="1"/>
        <end position="18"/>
    </location>
</feature>
<dbReference type="EMBL" id="CAJVPL010005418">
    <property type="protein sequence ID" value="CAG8657939.1"/>
    <property type="molecule type" value="Genomic_DNA"/>
</dbReference>
<name>A0A9N9DYZ1_9GLOM</name>
<keyword evidence="3" id="KW-1185">Reference proteome</keyword>
<dbReference type="AlphaFoldDB" id="A0A9N9DYZ1"/>
<reference evidence="2" key="1">
    <citation type="submission" date="2021-06" db="EMBL/GenBank/DDBJ databases">
        <authorList>
            <person name="Kallberg Y."/>
            <person name="Tangrot J."/>
            <person name="Rosling A."/>
        </authorList>
    </citation>
    <scope>NUCLEOTIDE SEQUENCE</scope>
    <source>
        <strain evidence="2">MT106</strain>
    </source>
</reference>
<dbReference type="OrthoDB" id="2323426at2759"/>
<dbReference type="Proteomes" id="UP000789831">
    <property type="component" value="Unassembled WGS sequence"/>
</dbReference>
<feature type="non-terminal residue" evidence="2">
    <location>
        <position position="389"/>
    </location>
</feature>
<protein>
    <submittedName>
        <fullName evidence="2">10810_t:CDS:1</fullName>
    </submittedName>
</protein>
<organism evidence="2 3">
    <name type="scientific">Ambispora gerdemannii</name>
    <dbReference type="NCBI Taxonomy" id="144530"/>
    <lineage>
        <taxon>Eukaryota</taxon>
        <taxon>Fungi</taxon>
        <taxon>Fungi incertae sedis</taxon>
        <taxon>Mucoromycota</taxon>
        <taxon>Glomeromycotina</taxon>
        <taxon>Glomeromycetes</taxon>
        <taxon>Archaeosporales</taxon>
        <taxon>Ambisporaceae</taxon>
        <taxon>Ambispora</taxon>
    </lineage>
</organism>
<proteinExistence type="predicted"/>
<accession>A0A9N9DYZ1</accession>
<comment type="caution">
    <text evidence="2">The sequence shown here is derived from an EMBL/GenBank/DDBJ whole genome shotgun (WGS) entry which is preliminary data.</text>
</comment>
<evidence type="ECO:0000256" key="1">
    <source>
        <dbReference type="SAM" id="MobiDB-lite"/>
    </source>
</evidence>
<evidence type="ECO:0000313" key="2">
    <source>
        <dbReference type="EMBL" id="CAG8657939.1"/>
    </source>
</evidence>
<feature type="region of interest" description="Disordered" evidence="1">
    <location>
        <begin position="1"/>
        <end position="29"/>
    </location>
</feature>
<sequence length="389" mass="45882">DDEEIESYVEDCDNDDDGNNNSDTSKDDPTYIEKKTINFSRIKFNERKIKARYQKPNDLISDGILEINHIKKHHQKLYQILETNNCLRDFVYPELSDSIGLNERERGFVRDYILYGKATVPEERSQNRNFYDSLISFLKQLQIIWKSKSYQERSETINEKSYSHQVVKPIMDFTLHNINNVESRYDGHPSEATQRRNAGEDGPIRYPDLFSYKEHEKHAINIAFIHGEISNGPFVEINAQHLKHISNDKIRLGKFAKDNLSYYQFFIDDFDSEDLEGDLYEFQNTMLHFHHDKMDIYLMDYELDPFYRMCLVKSFDLPLTKSQNIHETIERVIKLLNIIISMNQIAERNTRIIDNIDNIVAVMSRENRIPERSNVILTNATPYVLAAHH</sequence>
<gene>
    <name evidence="2" type="ORF">AGERDE_LOCUS11680</name>
</gene>